<dbReference type="SUPFAM" id="SSF81901">
    <property type="entry name" value="HCP-like"/>
    <property type="match status" value="1"/>
</dbReference>
<dbReference type="Gene3D" id="1.25.40.10">
    <property type="entry name" value="Tetratricopeptide repeat domain"/>
    <property type="match status" value="1"/>
</dbReference>
<evidence type="ECO:0008006" key="3">
    <source>
        <dbReference type="Google" id="ProtNLM"/>
    </source>
</evidence>
<gene>
    <name evidence="1" type="ORF">C2G38_2033712</name>
</gene>
<accession>A0A397VLS5</accession>
<protein>
    <recommendedName>
        <fullName evidence="3">HCP-like protein</fullName>
    </recommendedName>
</protein>
<dbReference type="InterPro" id="IPR011990">
    <property type="entry name" value="TPR-like_helical_dom_sf"/>
</dbReference>
<dbReference type="EMBL" id="QKWP01000317">
    <property type="protein sequence ID" value="RIB22267.1"/>
    <property type="molecule type" value="Genomic_DNA"/>
</dbReference>
<dbReference type="Proteomes" id="UP000266673">
    <property type="component" value="Unassembled WGS sequence"/>
</dbReference>
<comment type="caution">
    <text evidence="1">The sequence shown here is derived from an EMBL/GenBank/DDBJ whole genome shotgun (WGS) entry which is preliminary data.</text>
</comment>
<sequence length="102" mass="12086">MCNLYDNERLKGKDYHSILETLEQFLINKKQNPFDIINFCLLNDQINPIIQIVLASCYYYGKWVEEDEHKTFIYYQKSAEMGHAEGTFNVGECYDRNWSSKG</sequence>
<dbReference type="SMART" id="SM00671">
    <property type="entry name" value="SEL1"/>
    <property type="match status" value="1"/>
</dbReference>
<dbReference type="OrthoDB" id="2484109at2759"/>
<organism evidence="1 2">
    <name type="scientific">Gigaspora rosea</name>
    <dbReference type="NCBI Taxonomy" id="44941"/>
    <lineage>
        <taxon>Eukaryota</taxon>
        <taxon>Fungi</taxon>
        <taxon>Fungi incertae sedis</taxon>
        <taxon>Mucoromycota</taxon>
        <taxon>Glomeromycotina</taxon>
        <taxon>Glomeromycetes</taxon>
        <taxon>Diversisporales</taxon>
        <taxon>Gigasporaceae</taxon>
        <taxon>Gigaspora</taxon>
    </lineage>
</organism>
<evidence type="ECO:0000313" key="2">
    <source>
        <dbReference type="Proteomes" id="UP000266673"/>
    </source>
</evidence>
<reference evidence="1 2" key="1">
    <citation type="submission" date="2018-06" db="EMBL/GenBank/DDBJ databases">
        <title>Comparative genomics reveals the genomic features of Rhizophagus irregularis, R. cerebriforme, R. diaphanum and Gigaspora rosea, and their symbiotic lifestyle signature.</title>
        <authorList>
            <person name="Morin E."/>
            <person name="San Clemente H."/>
            <person name="Chen E.C.H."/>
            <person name="De La Providencia I."/>
            <person name="Hainaut M."/>
            <person name="Kuo A."/>
            <person name="Kohler A."/>
            <person name="Murat C."/>
            <person name="Tang N."/>
            <person name="Roy S."/>
            <person name="Loubradou J."/>
            <person name="Henrissat B."/>
            <person name="Grigoriev I.V."/>
            <person name="Corradi N."/>
            <person name="Roux C."/>
            <person name="Martin F.M."/>
        </authorList>
    </citation>
    <scope>NUCLEOTIDE SEQUENCE [LARGE SCALE GENOMIC DNA]</scope>
    <source>
        <strain evidence="1 2">DAOM 194757</strain>
    </source>
</reference>
<evidence type="ECO:0000313" key="1">
    <source>
        <dbReference type="EMBL" id="RIB22267.1"/>
    </source>
</evidence>
<name>A0A397VLS5_9GLOM</name>
<keyword evidence="2" id="KW-1185">Reference proteome</keyword>
<dbReference type="Pfam" id="PF08238">
    <property type="entry name" value="Sel1"/>
    <property type="match status" value="1"/>
</dbReference>
<dbReference type="InterPro" id="IPR006597">
    <property type="entry name" value="Sel1-like"/>
</dbReference>
<proteinExistence type="predicted"/>
<dbReference type="AlphaFoldDB" id="A0A397VLS5"/>